<dbReference type="Proteomes" id="UP000198828">
    <property type="component" value="Unassembled WGS sequence"/>
</dbReference>
<dbReference type="EMBL" id="FNNG01000004">
    <property type="protein sequence ID" value="SDW76929.1"/>
    <property type="molecule type" value="Genomic_DNA"/>
</dbReference>
<name>A0A1H2WA55_9FIRM</name>
<dbReference type="AlphaFoldDB" id="A0A1H2WA55"/>
<evidence type="ECO:0000313" key="2">
    <source>
        <dbReference type="EMBL" id="SDW76929.1"/>
    </source>
</evidence>
<dbReference type="RefSeq" id="WP_093751791.1">
    <property type="nucleotide sequence ID" value="NZ_BSYN01000001.1"/>
</dbReference>
<protein>
    <submittedName>
        <fullName evidence="2">Uncharacterized protein</fullName>
    </submittedName>
</protein>
<keyword evidence="3" id="KW-1185">Reference proteome</keyword>
<evidence type="ECO:0000313" key="3">
    <source>
        <dbReference type="Proteomes" id="UP000198828"/>
    </source>
</evidence>
<keyword evidence="1" id="KW-0175">Coiled coil</keyword>
<proteinExistence type="predicted"/>
<gene>
    <name evidence="2" type="ORF">SAMN05660923_01193</name>
</gene>
<evidence type="ECO:0000256" key="1">
    <source>
        <dbReference type="SAM" id="Coils"/>
    </source>
</evidence>
<accession>A0A1H2WA55</accession>
<reference evidence="2 3" key="1">
    <citation type="submission" date="2016-10" db="EMBL/GenBank/DDBJ databases">
        <authorList>
            <person name="de Groot N.N."/>
        </authorList>
    </citation>
    <scope>NUCLEOTIDE SEQUENCE [LARGE SCALE GENOMIC DNA]</scope>
    <source>
        <strain evidence="2 3">DSM 23310</strain>
    </source>
</reference>
<sequence>MYYEENKKSNSLLAPRELLHLKLKYNKLLNEYKKAMTDLGYATYDKVIYKNLKDEELEKFVIRIKELEMEMEKLNEIIY</sequence>
<feature type="coiled-coil region" evidence="1">
    <location>
        <begin position="50"/>
        <end position="77"/>
    </location>
</feature>
<organism evidence="2 3">
    <name type="scientific">Tepidimicrobium xylanilyticum</name>
    <dbReference type="NCBI Taxonomy" id="1123352"/>
    <lineage>
        <taxon>Bacteria</taxon>
        <taxon>Bacillati</taxon>
        <taxon>Bacillota</taxon>
        <taxon>Tissierellia</taxon>
        <taxon>Tissierellales</taxon>
        <taxon>Tepidimicrobiaceae</taxon>
        <taxon>Tepidimicrobium</taxon>
    </lineage>
</organism>